<evidence type="ECO:0000256" key="3">
    <source>
        <dbReference type="ARBA" id="ARBA00023125"/>
    </source>
</evidence>
<dbReference type="Pfam" id="PF02362">
    <property type="entry name" value="B3"/>
    <property type="match status" value="1"/>
</dbReference>
<keyword evidence="3" id="KW-0238">DNA-binding</keyword>
<dbReference type="Gene3D" id="2.40.330.10">
    <property type="entry name" value="DNA-binding pseudobarrel domain"/>
    <property type="match status" value="1"/>
</dbReference>
<proteinExistence type="predicted"/>
<evidence type="ECO:0000256" key="2">
    <source>
        <dbReference type="ARBA" id="ARBA00023015"/>
    </source>
</evidence>
<dbReference type="AlphaFoldDB" id="A0ABC8V3K1"/>
<accession>A0ABC8V3K1</accession>
<evidence type="ECO:0000313" key="8">
    <source>
        <dbReference type="Proteomes" id="UP001642360"/>
    </source>
</evidence>
<dbReference type="InterPro" id="IPR015300">
    <property type="entry name" value="DNA-bd_pseudobarrel_sf"/>
</dbReference>
<evidence type="ECO:0000259" key="6">
    <source>
        <dbReference type="SMART" id="SM01019"/>
    </source>
</evidence>
<comment type="subcellular location">
    <subcellularLocation>
        <location evidence="1">Nucleus</location>
    </subcellularLocation>
</comment>
<name>A0ABC8V3K1_9AQUA</name>
<sequence>MEGYVLYFEKKLSTPDVSRNMKIPKSALDLAPGNEIMNGLDLRQLMEGYVLCFEKKLSASDVSRNLEIPKSALDLPSGNEIMYVLDPNGETTWEFICSTRNSSRRAMTYQWMNFAEKKKLMPDDVLRFYRSTNGDGYLMELERHSIRLFGVTIYIN</sequence>
<dbReference type="CDD" id="cd10017">
    <property type="entry name" value="B3_DNA"/>
    <property type="match status" value="1"/>
</dbReference>
<keyword evidence="4" id="KW-0804">Transcription</keyword>
<protein>
    <recommendedName>
        <fullName evidence="6">TF-B3 domain-containing protein</fullName>
    </recommendedName>
</protein>
<evidence type="ECO:0000313" key="7">
    <source>
        <dbReference type="EMBL" id="CAK9187387.1"/>
    </source>
</evidence>
<keyword evidence="8" id="KW-1185">Reference proteome</keyword>
<dbReference type="GO" id="GO:0003677">
    <property type="term" value="F:DNA binding"/>
    <property type="evidence" value="ECO:0007669"/>
    <property type="project" value="UniProtKB-KW"/>
</dbReference>
<feature type="domain" description="TF-B3" evidence="6">
    <location>
        <begin position="53"/>
        <end position="145"/>
    </location>
</feature>
<dbReference type="SMART" id="SM01019">
    <property type="entry name" value="B3"/>
    <property type="match status" value="1"/>
</dbReference>
<dbReference type="Proteomes" id="UP001642360">
    <property type="component" value="Unassembled WGS sequence"/>
</dbReference>
<evidence type="ECO:0000256" key="1">
    <source>
        <dbReference type="ARBA" id="ARBA00004123"/>
    </source>
</evidence>
<dbReference type="SUPFAM" id="SSF101936">
    <property type="entry name" value="DNA-binding pseudobarrel domain"/>
    <property type="match status" value="1"/>
</dbReference>
<gene>
    <name evidence="7" type="ORF">ILEXP_LOCUS57932</name>
</gene>
<dbReference type="InterPro" id="IPR003340">
    <property type="entry name" value="B3_DNA-bd"/>
</dbReference>
<dbReference type="GO" id="GO:0005634">
    <property type="term" value="C:nucleus"/>
    <property type="evidence" value="ECO:0007669"/>
    <property type="project" value="UniProtKB-SubCell"/>
</dbReference>
<dbReference type="EMBL" id="CAUOFW020009947">
    <property type="protein sequence ID" value="CAK9187387.1"/>
    <property type="molecule type" value="Genomic_DNA"/>
</dbReference>
<evidence type="ECO:0000256" key="4">
    <source>
        <dbReference type="ARBA" id="ARBA00023163"/>
    </source>
</evidence>
<evidence type="ECO:0000256" key="5">
    <source>
        <dbReference type="ARBA" id="ARBA00023242"/>
    </source>
</evidence>
<comment type="caution">
    <text evidence="7">The sequence shown here is derived from an EMBL/GenBank/DDBJ whole genome shotgun (WGS) entry which is preliminary data.</text>
</comment>
<reference evidence="7 8" key="1">
    <citation type="submission" date="2024-02" db="EMBL/GenBank/DDBJ databases">
        <authorList>
            <person name="Vignale AGUSTIN F."/>
            <person name="Sosa J E."/>
            <person name="Modenutti C."/>
        </authorList>
    </citation>
    <scope>NUCLEOTIDE SEQUENCE [LARGE SCALE GENOMIC DNA]</scope>
</reference>
<keyword evidence="2" id="KW-0805">Transcription regulation</keyword>
<keyword evidence="5" id="KW-0539">Nucleus</keyword>
<organism evidence="7 8">
    <name type="scientific">Ilex paraguariensis</name>
    <name type="common">yerba mate</name>
    <dbReference type="NCBI Taxonomy" id="185542"/>
    <lineage>
        <taxon>Eukaryota</taxon>
        <taxon>Viridiplantae</taxon>
        <taxon>Streptophyta</taxon>
        <taxon>Embryophyta</taxon>
        <taxon>Tracheophyta</taxon>
        <taxon>Spermatophyta</taxon>
        <taxon>Magnoliopsida</taxon>
        <taxon>eudicotyledons</taxon>
        <taxon>Gunneridae</taxon>
        <taxon>Pentapetalae</taxon>
        <taxon>asterids</taxon>
        <taxon>campanulids</taxon>
        <taxon>Aquifoliales</taxon>
        <taxon>Aquifoliaceae</taxon>
        <taxon>Ilex</taxon>
    </lineage>
</organism>